<dbReference type="Proteomes" id="UP000483820">
    <property type="component" value="Chromosome III"/>
</dbReference>
<protein>
    <submittedName>
        <fullName evidence="1">Uncharacterized protein</fullName>
    </submittedName>
</protein>
<dbReference type="RefSeq" id="XP_053586428.1">
    <property type="nucleotide sequence ID" value="XM_053726851.1"/>
</dbReference>
<sequence>MVSVDDGEKSVTVGSRRVSLDHVGETLRVELSELGLDELQIDLRASDEHTDQVVVTSAESLHGSVKLLSEKLLLVRSGTNDSQVRLLEISRELLLNALLDGSTSELLEVGEHLAELVLVLGGKNVKERFTYILSQSIVGIVGSVFGSSDQANKQVTELSRSVSSDVGLKGLSELLLVGDTDSTKLIDGSRAENLNENSLIGSQSLHGGLQLLDVVVQWSFHQSEDSLLQISRELFVERGDDVLAVFELVWLAEKLPLSVGDRGEHLDDGVLVSGAESAVDLLSEDWSVELLVVDDGCVWGSHSERNELINLRFEEHDERKYGN</sequence>
<accession>A0A6A5GXQ3</accession>
<dbReference type="GeneID" id="78774659"/>
<proteinExistence type="predicted"/>
<organism evidence="1 2">
    <name type="scientific">Caenorhabditis remanei</name>
    <name type="common">Caenorhabditis vulgaris</name>
    <dbReference type="NCBI Taxonomy" id="31234"/>
    <lineage>
        <taxon>Eukaryota</taxon>
        <taxon>Metazoa</taxon>
        <taxon>Ecdysozoa</taxon>
        <taxon>Nematoda</taxon>
        <taxon>Chromadorea</taxon>
        <taxon>Rhabditida</taxon>
        <taxon>Rhabditina</taxon>
        <taxon>Rhabditomorpha</taxon>
        <taxon>Rhabditoidea</taxon>
        <taxon>Rhabditidae</taxon>
        <taxon>Peloderinae</taxon>
        <taxon>Caenorhabditis</taxon>
    </lineage>
</organism>
<evidence type="ECO:0000313" key="2">
    <source>
        <dbReference type="Proteomes" id="UP000483820"/>
    </source>
</evidence>
<dbReference type="KEGG" id="crq:GCK72_008486"/>
<reference evidence="1 2" key="1">
    <citation type="submission" date="2019-12" db="EMBL/GenBank/DDBJ databases">
        <title>Chromosome-level assembly of the Caenorhabditis remanei genome.</title>
        <authorList>
            <person name="Teterina A.A."/>
            <person name="Willis J.H."/>
            <person name="Phillips P.C."/>
        </authorList>
    </citation>
    <scope>NUCLEOTIDE SEQUENCE [LARGE SCALE GENOMIC DNA]</scope>
    <source>
        <strain evidence="1 2">PX506</strain>
        <tissue evidence="1">Whole organism</tissue>
    </source>
</reference>
<comment type="caution">
    <text evidence="1">The sequence shown here is derived from an EMBL/GenBank/DDBJ whole genome shotgun (WGS) entry which is preliminary data.</text>
</comment>
<gene>
    <name evidence="1" type="ORF">GCK72_008486</name>
</gene>
<dbReference type="CTD" id="78774659"/>
<dbReference type="AlphaFoldDB" id="A0A6A5GXQ3"/>
<dbReference type="EMBL" id="WUAV01000003">
    <property type="protein sequence ID" value="KAF1760240.1"/>
    <property type="molecule type" value="Genomic_DNA"/>
</dbReference>
<name>A0A6A5GXQ3_CAERE</name>
<evidence type="ECO:0000313" key="1">
    <source>
        <dbReference type="EMBL" id="KAF1760240.1"/>
    </source>
</evidence>